<keyword evidence="3" id="KW-1185">Reference proteome</keyword>
<dbReference type="HOGENOM" id="CLU_3005861_0_0_6"/>
<proteinExistence type="predicted"/>
<dbReference type="STRING" id="290338.CKO_00605"/>
<name>A8AE46_CITK8</name>
<dbReference type="Proteomes" id="UP000008148">
    <property type="component" value="Chromosome"/>
</dbReference>
<organism evidence="2 3">
    <name type="scientific">Citrobacter koseri (strain ATCC BAA-895 / CDC 4225-83 / SGSC4696)</name>
    <dbReference type="NCBI Taxonomy" id="290338"/>
    <lineage>
        <taxon>Bacteria</taxon>
        <taxon>Pseudomonadati</taxon>
        <taxon>Pseudomonadota</taxon>
        <taxon>Gammaproteobacteria</taxon>
        <taxon>Enterobacterales</taxon>
        <taxon>Enterobacteriaceae</taxon>
        <taxon>Citrobacter</taxon>
    </lineage>
</organism>
<accession>A8AE46</accession>
<reference evidence="2 3" key="1">
    <citation type="submission" date="2007-08" db="EMBL/GenBank/DDBJ databases">
        <authorList>
            <consortium name="The Citrobacter koseri Genome Sequencing Project"/>
            <person name="McClelland M."/>
            <person name="Sanderson E.K."/>
            <person name="Porwollik S."/>
            <person name="Spieth J."/>
            <person name="Clifton W.S."/>
            <person name="Latreille P."/>
            <person name="Courtney L."/>
            <person name="Wang C."/>
            <person name="Pepin K."/>
            <person name="Bhonagiri V."/>
            <person name="Nash W."/>
            <person name="Johnson M."/>
            <person name="Thiruvilangam P."/>
            <person name="Wilson R."/>
        </authorList>
    </citation>
    <scope>NUCLEOTIDE SEQUENCE [LARGE SCALE GENOMIC DNA]</scope>
    <source>
        <strain evidence="3">ATCC BAA-895 / CDC 4225-83 / SGSC4696</strain>
    </source>
</reference>
<sequence length="56" mass="6597">MAGFFIRNYDTESELVALAKLNANEANNRQCVHFQREEDDRKMTAGREIIDDRHQE</sequence>
<feature type="region of interest" description="Disordered" evidence="1">
    <location>
        <begin position="37"/>
        <end position="56"/>
    </location>
</feature>
<gene>
    <name evidence="2" type="ordered locus">CKO_00605</name>
</gene>
<evidence type="ECO:0000313" key="3">
    <source>
        <dbReference type="Proteomes" id="UP000008148"/>
    </source>
</evidence>
<dbReference type="AlphaFoldDB" id="A8AE46"/>
<evidence type="ECO:0000256" key="1">
    <source>
        <dbReference type="SAM" id="MobiDB-lite"/>
    </source>
</evidence>
<protein>
    <submittedName>
        <fullName evidence="2">Uncharacterized protein</fullName>
    </submittedName>
</protein>
<dbReference type="KEGG" id="cko:CKO_00605"/>
<evidence type="ECO:0000313" key="2">
    <source>
        <dbReference type="EMBL" id="ABV11759.1"/>
    </source>
</evidence>
<dbReference type="EMBL" id="CP000822">
    <property type="protein sequence ID" value="ABV11759.1"/>
    <property type="molecule type" value="Genomic_DNA"/>
</dbReference>